<proteinExistence type="inferred from homology"/>
<dbReference type="PROSITE" id="PS50893">
    <property type="entry name" value="ABC_TRANSPORTER_2"/>
    <property type="match status" value="1"/>
</dbReference>
<keyword evidence="4 7" id="KW-0067">ATP-binding</keyword>
<dbReference type="InterPro" id="IPR003439">
    <property type="entry name" value="ABC_transporter-like_ATP-bd"/>
</dbReference>
<evidence type="ECO:0000259" key="6">
    <source>
        <dbReference type="PROSITE" id="PS50893"/>
    </source>
</evidence>
<dbReference type="Gene3D" id="3.40.50.300">
    <property type="entry name" value="P-loop containing nucleotide triphosphate hydrolases"/>
    <property type="match status" value="1"/>
</dbReference>
<dbReference type="PROSITE" id="PS00211">
    <property type="entry name" value="ABC_TRANSPORTER_1"/>
    <property type="match status" value="1"/>
</dbReference>
<evidence type="ECO:0000256" key="5">
    <source>
        <dbReference type="ARBA" id="ARBA00022970"/>
    </source>
</evidence>
<dbReference type="CDD" id="cd03224">
    <property type="entry name" value="ABC_TM1139_LivF_branched"/>
    <property type="match status" value="1"/>
</dbReference>
<dbReference type="InterPro" id="IPR027417">
    <property type="entry name" value="P-loop_NTPase"/>
</dbReference>
<evidence type="ECO:0000256" key="2">
    <source>
        <dbReference type="ARBA" id="ARBA00022448"/>
    </source>
</evidence>
<dbReference type="PANTHER" id="PTHR43820">
    <property type="entry name" value="HIGH-AFFINITY BRANCHED-CHAIN AMINO ACID TRANSPORT ATP-BINDING PROTEIN LIVF"/>
    <property type="match status" value="1"/>
</dbReference>
<evidence type="ECO:0000256" key="3">
    <source>
        <dbReference type="ARBA" id="ARBA00022741"/>
    </source>
</evidence>
<dbReference type="EMBL" id="WLYK01000001">
    <property type="protein sequence ID" value="MTD13902.1"/>
    <property type="molecule type" value="Genomic_DNA"/>
</dbReference>
<evidence type="ECO:0000313" key="7">
    <source>
        <dbReference type="EMBL" id="MTD13902.1"/>
    </source>
</evidence>
<dbReference type="SMART" id="SM00382">
    <property type="entry name" value="AAA"/>
    <property type="match status" value="1"/>
</dbReference>
<dbReference type="AlphaFoldDB" id="A0A7K1FIF9"/>
<dbReference type="PANTHER" id="PTHR43820:SF4">
    <property type="entry name" value="HIGH-AFFINITY BRANCHED-CHAIN AMINO ACID TRANSPORT ATP-BINDING PROTEIN LIVF"/>
    <property type="match status" value="1"/>
</dbReference>
<feature type="domain" description="ABC transporter" evidence="6">
    <location>
        <begin position="1"/>
        <end position="232"/>
    </location>
</feature>
<evidence type="ECO:0000313" key="8">
    <source>
        <dbReference type="Proteomes" id="UP000460221"/>
    </source>
</evidence>
<keyword evidence="3" id="KW-0547">Nucleotide-binding</keyword>
<dbReference type="Proteomes" id="UP000460221">
    <property type="component" value="Unassembled WGS sequence"/>
</dbReference>
<accession>A0A7K1FIF9</accession>
<dbReference type="InterPro" id="IPR003593">
    <property type="entry name" value="AAA+_ATPase"/>
</dbReference>
<keyword evidence="2" id="KW-0813">Transport</keyword>
<dbReference type="InterPro" id="IPR052156">
    <property type="entry name" value="BCAA_Transport_ATP-bd_LivF"/>
</dbReference>
<dbReference type="GO" id="GO:0015807">
    <property type="term" value="P:L-amino acid transport"/>
    <property type="evidence" value="ECO:0007669"/>
    <property type="project" value="TreeGrafter"/>
</dbReference>
<gene>
    <name evidence="7" type="ORF">GIS00_08095</name>
</gene>
<reference evidence="7 8" key="1">
    <citation type="submission" date="2019-11" db="EMBL/GenBank/DDBJ databases">
        <authorList>
            <person name="Jiang L.-Q."/>
        </authorList>
    </citation>
    <scope>NUCLEOTIDE SEQUENCE [LARGE SCALE GENOMIC DNA]</scope>
    <source>
        <strain evidence="7 8">YIM 132087</strain>
    </source>
</reference>
<evidence type="ECO:0000256" key="1">
    <source>
        <dbReference type="ARBA" id="ARBA00005417"/>
    </source>
</evidence>
<dbReference type="InterPro" id="IPR017871">
    <property type="entry name" value="ABC_transporter-like_CS"/>
</dbReference>
<dbReference type="GO" id="GO:0015658">
    <property type="term" value="F:branched-chain amino acid transmembrane transporter activity"/>
    <property type="evidence" value="ECO:0007669"/>
    <property type="project" value="TreeGrafter"/>
</dbReference>
<keyword evidence="8" id="KW-1185">Reference proteome</keyword>
<protein>
    <submittedName>
        <fullName evidence="7">ATP-binding cassette domain-containing protein</fullName>
    </submittedName>
</protein>
<dbReference type="SUPFAM" id="SSF52540">
    <property type="entry name" value="P-loop containing nucleoside triphosphate hydrolases"/>
    <property type="match status" value="1"/>
</dbReference>
<organism evidence="7 8">
    <name type="scientific">Nakamurella alba</name>
    <dbReference type="NCBI Taxonomy" id="2665158"/>
    <lineage>
        <taxon>Bacteria</taxon>
        <taxon>Bacillati</taxon>
        <taxon>Actinomycetota</taxon>
        <taxon>Actinomycetes</taxon>
        <taxon>Nakamurellales</taxon>
        <taxon>Nakamurellaceae</taxon>
        <taxon>Nakamurella</taxon>
    </lineage>
</organism>
<dbReference type="GO" id="GO:0005524">
    <property type="term" value="F:ATP binding"/>
    <property type="evidence" value="ECO:0007669"/>
    <property type="project" value="UniProtKB-KW"/>
</dbReference>
<dbReference type="GO" id="GO:0016887">
    <property type="term" value="F:ATP hydrolysis activity"/>
    <property type="evidence" value="ECO:0007669"/>
    <property type="project" value="InterPro"/>
</dbReference>
<comment type="caution">
    <text evidence="7">The sequence shown here is derived from an EMBL/GenBank/DDBJ whole genome shotgun (WGS) entry which is preliminary data.</text>
</comment>
<name>A0A7K1FIF9_9ACTN</name>
<comment type="similarity">
    <text evidence="1">Belongs to the ABC transporter superfamily.</text>
</comment>
<dbReference type="Pfam" id="PF00005">
    <property type="entry name" value="ABC_tran"/>
    <property type="match status" value="1"/>
</dbReference>
<keyword evidence="5" id="KW-0029">Amino-acid transport</keyword>
<sequence>MTVTGLVAGYGAAEVLHGIDLEVGDREAVAILGPNGAGKSTLMNVLSGIVRPRAGTWRLGDTDVTGLPPHRLVRAGIVHVPEGRQVFPQMTVKENLLLGAFARPDRGGSRLAAVLDLFPRLAERIGQDAQTLSGGEQQMLAIGRGLMAEPALLLLDEPTLGLAPILVDEVLARLRQICETFGVSVLVAEQNSYLAGGLCHRFYVLTDGSVTGVSADVVGDDAALMSMYTGSGADRKD</sequence>
<evidence type="ECO:0000256" key="4">
    <source>
        <dbReference type="ARBA" id="ARBA00022840"/>
    </source>
</evidence>